<dbReference type="OrthoDB" id="7209837at2"/>
<protein>
    <recommendedName>
        <fullName evidence="3">HTH merR-type domain-containing protein</fullName>
    </recommendedName>
</protein>
<dbReference type="EMBL" id="QFYS01000001">
    <property type="protein sequence ID" value="RAK68707.1"/>
    <property type="molecule type" value="Genomic_DNA"/>
</dbReference>
<proteinExistence type="predicted"/>
<accession>A0A328BNX1</accession>
<dbReference type="RefSeq" id="WP_111274199.1">
    <property type="nucleotide sequence ID" value="NZ_QFYS01000001.1"/>
</dbReference>
<evidence type="ECO:0000313" key="1">
    <source>
        <dbReference type="EMBL" id="RAK68707.1"/>
    </source>
</evidence>
<name>A0A328BNX1_9CAUL</name>
<reference evidence="1 2" key="1">
    <citation type="submission" date="2018-05" db="EMBL/GenBank/DDBJ databases">
        <authorList>
            <person name="Lanie J.A."/>
            <person name="Ng W.-L."/>
            <person name="Kazmierczak K.M."/>
            <person name="Andrzejewski T.M."/>
            <person name="Davidsen T.M."/>
            <person name="Wayne K.J."/>
            <person name="Tettelin H."/>
            <person name="Glass J.I."/>
            <person name="Rusch D."/>
            <person name="Podicherti R."/>
            <person name="Tsui H.-C.T."/>
            <person name="Winkler M.E."/>
        </authorList>
    </citation>
    <scope>NUCLEOTIDE SEQUENCE [LARGE SCALE GENOMIC DNA]</scope>
    <source>
        <strain evidence="1 2">BUT-10</strain>
    </source>
</reference>
<evidence type="ECO:0000313" key="2">
    <source>
        <dbReference type="Proteomes" id="UP000249524"/>
    </source>
</evidence>
<sequence>MRYTQGQIRELLSVPVETFRAWRSALPALARHKGHGPTFTPGDLVAVALVSELVQVFGVRIGSVANRLNPPLEACHGLSWPVLEECWLVLDAEGGRLVQADEVALRPAGRGSFVIGCASIVERLRSGLAAAEVEVAQGSLPFPPAVISAAGG</sequence>
<comment type="caution">
    <text evidence="1">The sequence shown here is derived from an EMBL/GenBank/DDBJ whole genome shotgun (WGS) entry which is preliminary data.</text>
</comment>
<dbReference type="Proteomes" id="UP000249524">
    <property type="component" value="Unassembled WGS sequence"/>
</dbReference>
<evidence type="ECO:0008006" key="3">
    <source>
        <dbReference type="Google" id="ProtNLM"/>
    </source>
</evidence>
<gene>
    <name evidence="1" type="ORF">DJ019_01440</name>
</gene>
<organism evidence="1 2">
    <name type="scientific">Phenylobacterium kunshanense</name>
    <dbReference type="NCBI Taxonomy" id="1445034"/>
    <lineage>
        <taxon>Bacteria</taxon>
        <taxon>Pseudomonadati</taxon>
        <taxon>Pseudomonadota</taxon>
        <taxon>Alphaproteobacteria</taxon>
        <taxon>Caulobacterales</taxon>
        <taxon>Caulobacteraceae</taxon>
        <taxon>Phenylobacterium</taxon>
    </lineage>
</organism>
<dbReference type="AlphaFoldDB" id="A0A328BNX1"/>
<keyword evidence="2" id="KW-1185">Reference proteome</keyword>